<protein>
    <submittedName>
        <fullName evidence="6">DNA-binding transcriptional regulator, LysR family</fullName>
    </submittedName>
</protein>
<evidence type="ECO:0000259" key="5">
    <source>
        <dbReference type="PROSITE" id="PS50931"/>
    </source>
</evidence>
<dbReference type="FunFam" id="1.10.10.10:FF:000001">
    <property type="entry name" value="LysR family transcriptional regulator"/>
    <property type="match status" value="1"/>
</dbReference>
<dbReference type="InterPro" id="IPR036388">
    <property type="entry name" value="WH-like_DNA-bd_sf"/>
</dbReference>
<dbReference type="Gene3D" id="1.10.10.10">
    <property type="entry name" value="Winged helix-like DNA-binding domain superfamily/Winged helix DNA-binding domain"/>
    <property type="match status" value="1"/>
</dbReference>
<feature type="domain" description="HTH lysR-type" evidence="5">
    <location>
        <begin position="1"/>
        <end position="58"/>
    </location>
</feature>
<evidence type="ECO:0000256" key="1">
    <source>
        <dbReference type="ARBA" id="ARBA00009437"/>
    </source>
</evidence>
<sequence>MEIRVLRYFLTIAREGSITSAAEQLHITQPTLSRQIKDLEDELGQKLFHRSSHSMKLTQEGFIFRKRAEEIVAMVDKTSAEFLSMDKPIAGDIYIGGGETLAVSLIADLISKLRTEYPDIRYHLYSGNEADVTERLDRGLLDFGILVQPANVTKYDYIHLPAEDIWGVVMRKDAPLAKKKAIAKADIIDLPLIFSRQVLNTKSENNAFIQWFGDDFDKLNIVTTFNLMYNAALMVKSGVGYAVGIDGITNTSDESELCFRPLMPKMTSGLDLIWKKYQAFSPAAELFLEKLRDTFG</sequence>
<dbReference type="GO" id="GO:0003700">
    <property type="term" value="F:DNA-binding transcription factor activity"/>
    <property type="evidence" value="ECO:0007669"/>
    <property type="project" value="InterPro"/>
</dbReference>
<organism evidence="6 7">
    <name type="scientific">Ruminococcus flavefaciens</name>
    <dbReference type="NCBI Taxonomy" id="1265"/>
    <lineage>
        <taxon>Bacteria</taxon>
        <taxon>Bacillati</taxon>
        <taxon>Bacillota</taxon>
        <taxon>Clostridia</taxon>
        <taxon>Eubacteriales</taxon>
        <taxon>Oscillospiraceae</taxon>
        <taxon>Ruminococcus</taxon>
    </lineage>
</organism>
<dbReference type="Pfam" id="PF03466">
    <property type="entry name" value="LysR_substrate"/>
    <property type="match status" value="1"/>
</dbReference>
<dbReference type="PANTHER" id="PTHR30419">
    <property type="entry name" value="HTH-TYPE TRANSCRIPTIONAL REGULATOR YBHD"/>
    <property type="match status" value="1"/>
</dbReference>
<keyword evidence="4" id="KW-0804">Transcription</keyword>
<dbReference type="RefSeq" id="WP_072300266.1">
    <property type="nucleotide sequence ID" value="NZ_FPIP01000004.1"/>
</dbReference>
<evidence type="ECO:0000256" key="4">
    <source>
        <dbReference type="ARBA" id="ARBA00023163"/>
    </source>
</evidence>
<proteinExistence type="inferred from homology"/>
<dbReference type="PRINTS" id="PR00039">
    <property type="entry name" value="HTHLYSR"/>
</dbReference>
<dbReference type="GO" id="GO:0003677">
    <property type="term" value="F:DNA binding"/>
    <property type="evidence" value="ECO:0007669"/>
    <property type="project" value="UniProtKB-KW"/>
</dbReference>
<keyword evidence="2" id="KW-0805">Transcription regulation</keyword>
<dbReference type="InterPro" id="IPR050950">
    <property type="entry name" value="HTH-type_LysR_regulators"/>
</dbReference>
<evidence type="ECO:0000313" key="6">
    <source>
        <dbReference type="EMBL" id="SFW34745.1"/>
    </source>
</evidence>
<gene>
    <name evidence="6" type="ORF">SAMN02910280_2010</name>
</gene>
<name>A0A1K1NHK6_RUMFL</name>
<evidence type="ECO:0000313" key="7">
    <source>
        <dbReference type="Proteomes" id="UP000183461"/>
    </source>
</evidence>
<dbReference type="Pfam" id="PF00126">
    <property type="entry name" value="HTH_1"/>
    <property type="match status" value="1"/>
</dbReference>
<dbReference type="Gene3D" id="3.40.190.290">
    <property type="match status" value="1"/>
</dbReference>
<dbReference type="CDD" id="cd05466">
    <property type="entry name" value="PBP2_LTTR_substrate"/>
    <property type="match status" value="1"/>
</dbReference>
<dbReference type="SUPFAM" id="SSF53850">
    <property type="entry name" value="Periplasmic binding protein-like II"/>
    <property type="match status" value="1"/>
</dbReference>
<dbReference type="SUPFAM" id="SSF46785">
    <property type="entry name" value="Winged helix' DNA-binding domain"/>
    <property type="match status" value="1"/>
</dbReference>
<comment type="similarity">
    <text evidence="1">Belongs to the LysR transcriptional regulatory family.</text>
</comment>
<dbReference type="PROSITE" id="PS50931">
    <property type="entry name" value="HTH_LYSR"/>
    <property type="match status" value="1"/>
</dbReference>
<evidence type="ECO:0000256" key="2">
    <source>
        <dbReference type="ARBA" id="ARBA00023015"/>
    </source>
</evidence>
<dbReference type="EMBL" id="FPIP01000004">
    <property type="protein sequence ID" value="SFW34745.1"/>
    <property type="molecule type" value="Genomic_DNA"/>
</dbReference>
<dbReference type="PANTHER" id="PTHR30419:SF8">
    <property type="entry name" value="NITROGEN ASSIMILATION TRANSCRIPTIONAL ACTIVATOR-RELATED"/>
    <property type="match status" value="1"/>
</dbReference>
<reference evidence="6 7" key="1">
    <citation type="submission" date="2016-11" db="EMBL/GenBank/DDBJ databases">
        <authorList>
            <person name="Jaros S."/>
            <person name="Januszkiewicz K."/>
            <person name="Wedrychowicz H."/>
        </authorList>
    </citation>
    <scope>NUCLEOTIDE SEQUENCE [LARGE SCALE GENOMIC DNA]</scope>
    <source>
        <strain evidence="6 7">YL228</strain>
    </source>
</reference>
<accession>A0A1K1NHK6</accession>
<dbReference type="InterPro" id="IPR005119">
    <property type="entry name" value="LysR_subst-bd"/>
</dbReference>
<dbReference type="AlphaFoldDB" id="A0A1K1NHK6"/>
<evidence type="ECO:0000256" key="3">
    <source>
        <dbReference type="ARBA" id="ARBA00023125"/>
    </source>
</evidence>
<dbReference type="GO" id="GO:0005829">
    <property type="term" value="C:cytosol"/>
    <property type="evidence" value="ECO:0007669"/>
    <property type="project" value="TreeGrafter"/>
</dbReference>
<dbReference type="InterPro" id="IPR000847">
    <property type="entry name" value="LysR_HTH_N"/>
</dbReference>
<dbReference type="Proteomes" id="UP000183461">
    <property type="component" value="Unassembled WGS sequence"/>
</dbReference>
<dbReference type="InterPro" id="IPR036390">
    <property type="entry name" value="WH_DNA-bd_sf"/>
</dbReference>
<keyword evidence="3 6" id="KW-0238">DNA-binding</keyword>